<dbReference type="EMBL" id="WJXW01000004">
    <property type="protein sequence ID" value="KAF9736990.1"/>
    <property type="molecule type" value="Genomic_DNA"/>
</dbReference>
<evidence type="ECO:0000256" key="1">
    <source>
        <dbReference type="SAM" id="Phobius"/>
    </source>
</evidence>
<dbReference type="AlphaFoldDB" id="A0A9P6KS93"/>
<feature type="transmembrane region" description="Helical" evidence="1">
    <location>
        <begin position="162"/>
        <end position="183"/>
    </location>
</feature>
<protein>
    <submittedName>
        <fullName evidence="2">Uncharacterized protein</fullName>
    </submittedName>
</protein>
<keyword evidence="3" id="KW-1185">Reference proteome</keyword>
<name>A0A9P6KS93_9PLEO</name>
<feature type="transmembrane region" description="Helical" evidence="1">
    <location>
        <begin position="28"/>
        <end position="54"/>
    </location>
</feature>
<proteinExistence type="predicted"/>
<organism evidence="2 3">
    <name type="scientific">Paraphaeosphaeria minitans</name>
    <dbReference type="NCBI Taxonomy" id="565426"/>
    <lineage>
        <taxon>Eukaryota</taxon>
        <taxon>Fungi</taxon>
        <taxon>Dikarya</taxon>
        <taxon>Ascomycota</taxon>
        <taxon>Pezizomycotina</taxon>
        <taxon>Dothideomycetes</taxon>
        <taxon>Pleosporomycetidae</taxon>
        <taxon>Pleosporales</taxon>
        <taxon>Massarineae</taxon>
        <taxon>Didymosphaeriaceae</taxon>
        <taxon>Paraphaeosphaeria</taxon>
    </lineage>
</organism>
<reference evidence="2" key="1">
    <citation type="journal article" date="2020" name="Mol. Plant Microbe Interact.">
        <title>Genome Sequence of the Biocontrol Agent Coniothyrium minitans strain Conio (IMI 134523).</title>
        <authorList>
            <person name="Patel D."/>
            <person name="Shittu T.A."/>
            <person name="Baroncelli R."/>
            <person name="Muthumeenakshi S."/>
            <person name="Osborne T.H."/>
            <person name="Janganan T.K."/>
            <person name="Sreenivasaprasad S."/>
        </authorList>
    </citation>
    <scope>NUCLEOTIDE SEQUENCE</scope>
    <source>
        <strain evidence="2">Conio</strain>
    </source>
</reference>
<comment type="caution">
    <text evidence="2">The sequence shown here is derived from an EMBL/GenBank/DDBJ whole genome shotgun (WGS) entry which is preliminary data.</text>
</comment>
<dbReference type="Proteomes" id="UP000756921">
    <property type="component" value="Unassembled WGS sequence"/>
</dbReference>
<keyword evidence="1" id="KW-0812">Transmembrane</keyword>
<dbReference type="OrthoDB" id="3788217at2759"/>
<gene>
    <name evidence="2" type="ORF">PMIN01_04769</name>
</gene>
<keyword evidence="1" id="KW-1133">Transmembrane helix</keyword>
<feature type="transmembrane region" description="Helical" evidence="1">
    <location>
        <begin position="74"/>
        <end position="94"/>
    </location>
</feature>
<sequence>MENSVKNPPTNTLAEPPHRRKTIPAPPLIICFFVILFSFICTPLSIAYGWQIYVAPTYSYSYLDNSWASTGSGLLYYLPAPFTLGLAIFSTCLYNRRSVPILYSLATACALFAGWVVVLVFWTQCHSDLYGGFMARPDPWCYQRNLRAGRRAQTYRGVGDSLAYAGMAFGALLIVTFLLEMIGTARELHRGRKARVWRFAIPPKRRGKTGGRGTGRGGGYAVDTAGYGGFWAVDAGGGGGGGGDGGGGGGDGGGGGGGDGGGGC</sequence>
<evidence type="ECO:0000313" key="3">
    <source>
        <dbReference type="Proteomes" id="UP000756921"/>
    </source>
</evidence>
<accession>A0A9P6KS93</accession>
<keyword evidence="1" id="KW-0472">Membrane</keyword>
<evidence type="ECO:0000313" key="2">
    <source>
        <dbReference type="EMBL" id="KAF9736990.1"/>
    </source>
</evidence>
<feature type="transmembrane region" description="Helical" evidence="1">
    <location>
        <begin position="101"/>
        <end position="122"/>
    </location>
</feature>